<keyword evidence="3" id="KW-0732">Signal</keyword>
<dbReference type="Gene3D" id="3.40.190.10">
    <property type="entry name" value="Periplasmic binding protein-like II"/>
    <property type="match status" value="1"/>
</dbReference>
<dbReference type="GO" id="GO:0043190">
    <property type="term" value="C:ATP-binding cassette (ABC) transporter complex"/>
    <property type="evidence" value="ECO:0007669"/>
    <property type="project" value="InterPro"/>
</dbReference>
<dbReference type="PROSITE" id="PS51318">
    <property type="entry name" value="TAT"/>
    <property type="match status" value="1"/>
</dbReference>
<accession>A0A6J7EJQ4</accession>
<evidence type="ECO:0000256" key="1">
    <source>
        <dbReference type="ARBA" id="ARBA00005695"/>
    </source>
</evidence>
<organism evidence="6">
    <name type="scientific">freshwater metagenome</name>
    <dbReference type="NCBI Taxonomy" id="449393"/>
    <lineage>
        <taxon>unclassified sequences</taxon>
        <taxon>metagenomes</taxon>
        <taxon>ecological metagenomes</taxon>
    </lineage>
</organism>
<dbReference type="GO" id="GO:0042597">
    <property type="term" value="C:periplasmic space"/>
    <property type="evidence" value="ECO:0007669"/>
    <property type="project" value="UniProtKB-ARBA"/>
</dbReference>
<sequence>MAQEFDRRSFLARSALTASGIAVAGGATGLLGEGIAGAVQTNGPGRNGVSTKKPKRGGSLTIGLNAEEQGFNPTTGRFDTAGFVIARTVFDPLMIINGSGKAVPYLAESITSNTDFTKWTVTLRPNLLFQDGTPCDGAALLQNFEAQYNSALVGLAIKPLIDSFDQTGPLSVVINTKNPWSTLPVSLAEQQICFVAAPSMLNAPNGGTDHPIGTGPFTFKEWVPNSHYTGVANEKYWRAGLPYLSQITFKPIPDDQARAQALQAGTIDMMHTTDPTSIKSFKGNRQWGYTNNVGKMVGSPNLNLIMLNTAEAPFDDLLARQVVATGTNAQQYSTVIDQGVCAPVNGIYQPGSPYYSSVPYPKYNQSKAKSLAQQYAKKHGSALSFTSNIVAAPQSVRQGEWFQQVMKNIGVKVSLKQVQQNTLINDALFGTFQATAWSQFGGMVPDLNYPWMSAATVGKSGISINMARNDDPQIQDDFLKGMANPIGSSASVAAFKNINQRLAVDLPYIWLDRTTWALVANSKVQNWANPKTPSGTHALGQDQGTWWITQAWIS</sequence>
<protein>
    <submittedName>
        <fullName evidence="6">Unannotated protein</fullName>
    </submittedName>
</protein>
<dbReference type="EMBL" id="CAFABE010000046">
    <property type="protein sequence ID" value="CAB4829770.1"/>
    <property type="molecule type" value="Genomic_DNA"/>
</dbReference>
<proteinExistence type="inferred from homology"/>
<evidence type="ECO:0000259" key="4">
    <source>
        <dbReference type="Pfam" id="PF00496"/>
    </source>
</evidence>
<dbReference type="PANTHER" id="PTHR30290:SF9">
    <property type="entry name" value="OLIGOPEPTIDE-BINDING PROTEIN APPA"/>
    <property type="match status" value="1"/>
</dbReference>
<dbReference type="InterPro" id="IPR039424">
    <property type="entry name" value="SBP_5"/>
</dbReference>
<reference evidence="6" key="1">
    <citation type="submission" date="2020-05" db="EMBL/GenBank/DDBJ databases">
        <authorList>
            <person name="Chiriac C."/>
            <person name="Salcher M."/>
            <person name="Ghai R."/>
            <person name="Kavagutti S V."/>
        </authorList>
    </citation>
    <scope>NUCLEOTIDE SEQUENCE</scope>
</reference>
<dbReference type="PANTHER" id="PTHR30290">
    <property type="entry name" value="PERIPLASMIC BINDING COMPONENT OF ABC TRANSPORTER"/>
    <property type="match status" value="1"/>
</dbReference>
<gene>
    <name evidence="5" type="ORF">UFOPK3164_01047</name>
    <name evidence="6" type="ORF">UFOPK3427_01431</name>
    <name evidence="7" type="ORF">UFOPK4112_00870</name>
</gene>
<evidence type="ECO:0000313" key="5">
    <source>
        <dbReference type="EMBL" id="CAB4829770.1"/>
    </source>
</evidence>
<dbReference type="GO" id="GO:0015833">
    <property type="term" value="P:peptide transport"/>
    <property type="evidence" value="ECO:0007669"/>
    <property type="project" value="TreeGrafter"/>
</dbReference>
<dbReference type="PIRSF" id="PIRSF002741">
    <property type="entry name" value="MppA"/>
    <property type="match status" value="1"/>
</dbReference>
<dbReference type="SUPFAM" id="SSF53850">
    <property type="entry name" value="Periplasmic binding protein-like II"/>
    <property type="match status" value="1"/>
</dbReference>
<dbReference type="InterPro" id="IPR006311">
    <property type="entry name" value="TAT_signal"/>
</dbReference>
<dbReference type="EMBL" id="CAFBPM010000007">
    <property type="protein sequence ID" value="CAB5020243.1"/>
    <property type="molecule type" value="Genomic_DNA"/>
</dbReference>
<evidence type="ECO:0000313" key="7">
    <source>
        <dbReference type="EMBL" id="CAB5020243.1"/>
    </source>
</evidence>
<comment type="similarity">
    <text evidence="1">Belongs to the bacterial solute-binding protein 5 family.</text>
</comment>
<evidence type="ECO:0000256" key="3">
    <source>
        <dbReference type="ARBA" id="ARBA00022729"/>
    </source>
</evidence>
<keyword evidence="2" id="KW-0813">Transport</keyword>
<feature type="domain" description="Solute-binding protein family 5" evidence="4">
    <location>
        <begin position="102"/>
        <end position="457"/>
    </location>
</feature>
<dbReference type="Gene3D" id="3.10.105.10">
    <property type="entry name" value="Dipeptide-binding Protein, Domain 3"/>
    <property type="match status" value="1"/>
</dbReference>
<evidence type="ECO:0000256" key="2">
    <source>
        <dbReference type="ARBA" id="ARBA00022448"/>
    </source>
</evidence>
<dbReference type="GO" id="GO:1904680">
    <property type="term" value="F:peptide transmembrane transporter activity"/>
    <property type="evidence" value="ECO:0007669"/>
    <property type="project" value="TreeGrafter"/>
</dbReference>
<dbReference type="InterPro" id="IPR030678">
    <property type="entry name" value="Peptide/Ni-bd"/>
</dbReference>
<evidence type="ECO:0000313" key="6">
    <source>
        <dbReference type="EMBL" id="CAB4879823.1"/>
    </source>
</evidence>
<dbReference type="AlphaFoldDB" id="A0A6J7EJQ4"/>
<name>A0A6J7EJQ4_9ZZZZ</name>
<dbReference type="InterPro" id="IPR000914">
    <property type="entry name" value="SBP_5_dom"/>
</dbReference>
<dbReference type="Pfam" id="PF00496">
    <property type="entry name" value="SBP_bac_5"/>
    <property type="match status" value="1"/>
</dbReference>
<dbReference type="EMBL" id="CAFBLT010000001">
    <property type="protein sequence ID" value="CAB4879823.1"/>
    <property type="molecule type" value="Genomic_DNA"/>
</dbReference>